<feature type="compositionally biased region" description="Low complexity" evidence="2">
    <location>
        <begin position="24"/>
        <end position="56"/>
    </location>
</feature>
<gene>
    <name evidence="3" type="ORF">LSINAPIS_LOCUS13433</name>
</gene>
<organism evidence="3 4">
    <name type="scientific">Leptidea sinapis</name>
    <dbReference type="NCBI Taxonomy" id="189913"/>
    <lineage>
        <taxon>Eukaryota</taxon>
        <taxon>Metazoa</taxon>
        <taxon>Ecdysozoa</taxon>
        <taxon>Arthropoda</taxon>
        <taxon>Hexapoda</taxon>
        <taxon>Insecta</taxon>
        <taxon>Pterygota</taxon>
        <taxon>Neoptera</taxon>
        <taxon>Endopterygota</taxon>
        <taxon>Lepidoptera</taxon>
        <taxon>Glossata</taxon>
        <taxon>Ditrysia</taxon>
        <taxon>Papilionoidea</taxon>
        <taxon>Pieridae</taxon>
        <taxon>Dismorphiinae</taxon>
        <taxon>Leptidea</taxon>
    </lineage>
</organism>
<dbReference type="EMBL" id="FZQP02006771">
    <property type="protein sequence ID" value="VVD03435.1"/>
    <property type="molecule type" value="Genomic_DNA"/>
</dbReference>
<keyword evidence="4" id="KW-1185">Reference proteome</keyword>
<protein>
    <submittedName>
        <fullName evidence="3">Uncharacterized protein</fullName>
    </submittedName>
</protein>
<feature type="region of interest" description="Disordered" evidence="2">
    <location>
        <begin position="1"/>
        <end position="60"/>
    </location>
</feature>
<feature type="region of interest" description="Disordered" evidence="2">
    <location>
        <begin position="164"/>
        <end position="260"/>
    </location>
</feature>
<accession>A0A5E4QYZ8</accession>
<dbReference type="PANTHER" id="PTHR23159:SF60">
    <property type="entry name" value="SPINDLE ASSEMBLY ABNORMAL PROTEIN 4"/>
    <property type="match status" value="1"/>
</dbReference>
<evidence type="ECO:0000313" key="3">
    <source>
        <dbReference type="EMBL" id="VVD03435.1"/>
    </source>
</evidence>
<reference evidence="3 4" key="1">
    <citation type="submission" date="2017-07" db="EMBL/GenBank/DDBJ databases">
        <authorList>
            <person name="Talla V."/>
            <person name="Backstrom N."/>
        </authorList>
    </citation>
    <scope>NUCLEOTIDE SEQUENCE [LARGE SCALE GENOMIC DNA]</scope>
</reference>
<feature type="compositionally biased region" description="Polar residues" evidence="2">
    <location>
        <begin position="224"/>
        <end position="236"/>
    </location>
</feature>
<name>A0A5E4QYZ8_9NEOP</name>
<keyword evidence="1" id="KW-0175">Coiled coil</keyword>
<evidence type="ECO:0000256" key="2">
    <source>
        <dbReference type="SAM" id="MobiDB-lite"/>
    </source>
</evidence>
<evidence type="ECO:0000256" key="1">
    <source>
        <dbReference type="SAM" id="Coils"/>
    </source>
</evidence>
<proteinExistence type="predicted"/>
<feature type="compositionally biased region" description="Basic and acidic residues" evidence="2">
    <location>
        <begin position="550"/>
        <end position="568"/>
    </location>
</feature>
<dbReference type="PANTHER" id="PTHR23159">
    <property type="entry name" value="CENTROSOMAL PROTEIN 2"/>
    <property type="match status" value="1"/>
</dbReference>
<evidence type="ECO:0000313" key="4">
    <source>
        <dbReference type="Proteomes" id="UP000324832"/>
    </source>
</evidence>
<dbReference type="Proteomes" id="UP000324832">
    <property type="component" value="Unassembled WGS sequence"/>
</dbReference>
<dbReference type="AlphaFoldDB" id="A0A5E4QYZ8"/>
<feature type="region of interest" description="Disordered" evidence="2">
    <location>
        <begin position="548"/>
        <end position="568"/>
    </location>
</feature>
<feature type="compositionally biased region" description="Low complexity" evidence="2">
    <location>
        <begin position="173"/>
        <end position="190"/>
    </location>
</feature>
<sequence length="951" mass="108333">MSNSLKTQKEKSHAVPKLTPRPTAASAARAAKNAINRSNAAPIGVPPSSQRSPVRSTTAQAVSKVKSAILRYGRSDSKTDVKLKDSRINRNLDIEGSQIQTADSDKDDINFEITEDTKMVEVDTNESLADECQKEVITYDYENRNDEEESSLGETEAAAVVVVSEGDELPSKAPTRPQTPRTATTRPQTPKLTSSRPETPKVATSRPETPVKSSRPTTPAHILRTNTPCSRPSTPITKPRTPTKLVRPTTPISSSLDKSGFKSTKDEYVAREKEFCSLKKELDLKQQAVIKLFENLQRIRERLINEGGSPGDKVTNELVMFNVADWTSDEITQLCRDIGATSTETDLEIFNASHIDESRLEEMHNKALSIPAHFADLCLQAFTARQELIDWLKEYVAKEEIDSEALERITRYNQQGLDMCEALRDLKNQADEAVDMVLLISKRACQERATLISVGQTLVREVARLRQDLKAQPAPVTEIHEILNDSEISKILVGVRKELEEERAAKTAMKEKLSMAETQIKQQKMRIAKMDRQLREAEASIHSLTSTVKSLEDQSRQKEAQFESRARKLKESVRTNEYTTSNLAQQRDALQTEVSELKEQIQIITSQHKTSIQEMTKQLKEISVALEEEQKSVQEERELKMALEDALRESKNEIEALQAKIVELEINKPNPDLPTEREMDLWSDLQATKDTLRLTEEEVTACKREKVRFLETLTKIAESDNKANLEQKLTAELLSKEEIINKMQIQIRQQTKAIKLNEQKVIQYEQYVHNLQAHYRSAVNCQEAPNGISYQDLQQEIMSLKMGLLDSVHRNEELSESLMQKEQQLEQQDKTSRTQARIIKVREELINMLKKKETEQGRELSALQQDLEHRMKIVDEVNKQIAAKADEIQDLFSTLENKQQQIHRLEKIVLALEEQQRRAQAQRTRHEEKIAALEHELAAGGNRRERKFIFF</sequence>
<feature type="coiled-coil region" evidence="1">
    <location>
        <begin position="878"/>
        <end position="936"/>
    </location>
</feature>